<dbReference type="Proteomes" id="UP000193224">
    <property type="component" value="Unassembled WGS sequence"/>
</dbReference>
<dbReference type="InterPro" id="IPR000595">
    <property type="entry name" value="cNMP-bd_dom"/>
</dbReference>
<proteinExistence type="predicted"/>
<accession>A0A1X7BLE5</accession>
<sequence>MLNTGEQKGLYSLTNAILKKLEGCYNVTEEIVEILSDICIDKVDLNAGTIIVAQDGDYGDVYLVDSGWALRARFMANGSRQIVNTVIAGDFLAFNALLFTTSDFELKCKTDVTAYRFSSTVLERALSRNANLAAALFWINGQEESMLAERIVSLGRRSARQRTAHVLCELIARMEIVGAGNDESYLIPLSQDEFADILGISIVHMNKTLSALRRDKIITFRNSLLIVHDRPQLEIEAGFDSGYLHFTRRNDSRSIGLIQS</sequence>
<gene>
    <name evidence="5" type="primary">fixK_1</name>
    <name evidence="5" type="ORF">ROA7745_00273</name>
</gene>
<dbReference type="InterPro" id="IPR036388">
    <property type="entry name" value="WH-like_DNA-bd_sf"/>
</dbReference>
<dbReference type="InterPro" id="IPR012318">
    <property type="entry name" value="HTH_CRP"/>
</dbReference>
<dbReference type="PROSITE" id="PS51063">
    <property type="entry name" value="HTH_CRP_2"/>
    <property type="match status" value="1"/>
</dbReference>
<evidence type="ECO:0000256" key="1">
    <source>
        <dbReference type="ARBA" id="ARBA00023015"/>
    </source>
</evidence>
<protein>
    <submittedName>
        <fullName evidence="5">Nitrogen fixation regulation protein FixK</fullName>
    </submittedName>
</protein>
<dbReference type="InterPro" id="IPR014710">
    <property type="entry name" value="RmlC-like_jellyroll"/>
</dbReference>
<feature type="domain" description="HTH crp-type" evidence="4">
    <location>
        <begin position="157"/>
        <end position="231"/>
    </location>
</feature>
<reference evidence="5 6" key="1">
    <citation type="submission" date="2017-03" db="EMBL/GenBank/DDBJ databases">
        <authorList>
            <person name="Afonso C.L."/>
            <person name="Miller P.J."/>
            <person name="Scott M.A."/>
            <person name="Spackman E."/>
            <person name="Goraichik I."/>
            <person name="Dimitrov K.M."/>
            <person name="Suarez D.L."/>
            <person name="Swayne D.E."/>
        </authorList>
    </citation>
    <scope>NUCLEOTIDE SEQUENCE [LARGE SCALE GENOMIC DNA]</scope>
    <source>
        <strain evidence="5 6">CECT 7745</strain>
    </source>
</reference>
<evidence type="ECO:0000259" key="4">
    <source>
        <dbReference type="PROSITE" id="PS51063"/>
    </source>
</evidence>
<keyword evidence="3" id="KW-0804">Transcription</keyword>
<keyword evidence="6" id="KW-1185">Reference proteome</keyword>
<dbReference type="AlphaFoldDB" id="A0A1X7BLE5"/>
<keyword evidence="1" id="KW-0805">Transcription regulation</keyword>
<keyword evidence="2" id="KW-0238">DNA-binding</keyword>
<dbReference type="RefSeq" id="WP_085798428.1">
    <property type="nucleotide sequence ID" value="NZ_FWXB01000001.1"/>
</dbReference>
<dbReference type="SUPFAM" id="SSF46785">
    <property type="entry name" value="Winged helix' DNA-binding domain"/>
    <property type="match status" value="1"/>
</dbReference>
<dbReference type="Pfam" id="PF00027">
    <property type="entry name" value="cNMP_binding"/>
    <property type="match status" value="1"/>
</dbReference>
<dbReference type="InterPro" id="IPR036390">
    <property type="entry name" value="WH_DNA-bd_sf"/>
</dbReference>
<evidence type="ECO:0000313" key="6">
    <source>
        <dbReference type="Proteomes" id="UP000193224"/>
    </source>
</evidence>
<dbReference type="SUPFAM" id="SSF51206">
    <property type="entry name" value="cAMP-binding domain-like"/>
    <property type="match status" value="1"/>
</dbReference>
<dbReference type="Gene3D" id="1.10.10.10">
    <property type="entry name" value="Winged helix-like DNA-binding domain superfamily/Winged helix DNA-binding domain"/>
    <property type="match status" value="1"/>
</dbReference>
<dbReference type="Pfam" id="PF13545">
    <property type="entry name" value="HTH_Crp_2"/>
    <property type="match status" value="1"/>
</dbReference>
<dbReference type="CDD" id="cd00038">
    <property type="entry name" value="CAP_ED"/>
    <property type="match status" value="1"/>
</dbReference>
<dbReference type="OrthoDB" id="7584044at2"/>
<evidence type="ECO:0000256" key="2">
    <source>
        <dbReference type="ARBA" id="ARBA00023125"/>
    </source>
</evidence>
<evidence type="ECO:0000256" key="3">
    <source>
        <dbReference type="ARBA" id="ARBA00023163"/>
    </source>
</evidence>
<name>A0A1X7BLE5_9RHOB</name>
<evidence type="ECO:0000313" key="5">
    <source>
        <dbReference type="EMBL" id="SMC10466.1"/>
    </source>
</evidence>
<organism evidence="5 6">
    <name type="scientific">Roseovarius aestuarii</name>
    <dbReference type="NCBI Taxonomy" id="475083"/>
    <lineage>
        <taxon>Bacteria</taxon>
        <taxon>Pseudomonadati</taxon>
        <taxon>Pseudomonadota</taxon>
        <taxon>Alphaproteobacteria</taxon>
        <taxon>Rhodobacterales</taxon>
        <taxon>Roseobacteraceae</taxon>
        <taxon>Roseovarius</taxon>
    </lineage>
</organism>
<dbReference type="Gene3D" id="2.60.120.10">
    <property type="entry name" value="Jelly Rolls"/>
    <property type="match status" value="1"/>
</dbReference>
<dbReference type="GO" id="GO:0006355">
    <property type="term" value="P:regulation of DNA-templated transcription"/>
    <property type="evidence" value="ECO:0007669"/>
    <property type="project" value="InterPro"/>
</dbReference>
<dbReference type="InterPro" id="IPR018490">
    <property type="entry name" value="cNMP-bd_dom_sf"/>
</dbReference>
<dbReference type="EMBL" id="FWXB01000001">
    <property type="protein sequence ID" value="SMC10466.1"/>
    <property type="molecule type" value="Genomic_DNA"/>
</dbReference>
<dbReference type="GO" id="GO:0003677">
    <property type="term" value="F:DNA binding"/>
    <property type="evidence" value="ECO:0007669"/>
    <property type="project" value="UniProtKB-KW"/>
</dbReference>